<dbReference type="EMBL" id="BLXT01004148">
    <property type="protein sequence ID" value="GFO10254.1"/>
    <property type="molecule type" value="Genomic_DNA"/>
</dbReference>
<evidence type="ECO:0000313" key="2">
    <source>
        <dbReference type="Proteomes" id="UP000735302"/>
    </source>
</evidence>
<keyword evidence="2" id="KW-1185">Reference proteome</keyword>
<evidence type="ECO:0000313" key="1">
    <source>
        <dbReference type="EMBL" id="GFO10254.1"/>
    </source>
</evidence>
<dbReference type="PANTHER" id="PTHR31424">
    <property type="entry name" value="PROTEIN CBG23806"/>
    <property type="match status" value="1"/>
</dbReference>
<dbReference type="PANTHER" id="PTHR31424:SF6">
    <property type="match status" value="1"/>
</dbReference>
<dbReference type="Proteomes" id="UP000735302">
    <property type="component" value="Unassembled WGS sequence"/>
</dbReference>
<reference evidence="1 2" key="1">
    <citation type="journal article" date="2021" name="Elife">
        <title>Chloroplast acquisition without the gene transfer in kleptoplastic sea slugs, Plakobranchus ocellatus.</title>
        <authorList>
            <person name="Maeda T."/>
            <person name="Takahashi S."/>
            <person name="Yoshida T."/>
            <person name="Shimamura S."/>
            <person name="Takaki Y."/>
            <person name="Nagai Y."/>
            <person name="Toyoda A."/>
            <person name="Suzuki Y."/>
            <person name="Arimoto A."/>
            <person name="Ishii H."/>
            <person name="Satoh N."/>
            <person name="Nishiyama T."/>
            <person name="Hasebe M."/>
            <person name="Maruyama T."/>
            <person name="Minagawa J."/>
            <person name="Obokata J."/>
            <person name="Shigenobu S."/>
        </authorList>
    </citation>
    <scope>NUCLEOTIDE SEQUENCE [LARGE SCALE GENOMIC DNA]</scope>
</reference>
<protein>
    <submittedName>
        <fullName evidence="1">Amine oxidase</fullName>
    </submittedName>
</protein>
<accession>A0AAV4AV62</accession>
<gene>
    <name evidence="1" type="ORF">PoB_003675900</name>
</gene>
<proteinExistence type="predicted"/>
<dbReference type="AlphaFoldDB" id="A0AAV4AV62"/>
<dbReference type="InterPro" id="IPR009689">
    <property type="entry name" value="DUF1280"/>
</dbReference>
<sequence length="243" mass="27796">MKETMIITYQLKLQSRFLKSIGTYLPSDHAIRAVHKNITRGDISIQSKKFEETKTKKLQDKNIASIENLPSFVTKTLNKMNENGELHWHGTSIPNDEIWVKVGDDHGKDSFKIALSICNVSKPNSKHNTHLIAMAKVQDTTRNIQTVMEDLKSQIDVLNILKWCNKTMKVFVFGDYWFLCKLCDISGPSGLYPCLWCHVSREGMQLGEVHVTSRSLLILDSDYNRFLENGGELKKSKTVSQRH</sequence>
<organism evidence="1 2">
    <name type="scientific">Plakobranchus ocellatus</name>
    <dbReference type="NCBI Taxonomy" id="259542"/>
    <lineage>
        <taxon>Eukaryota</taxon>
        <taxon>Metazoa</taxon>
        <taxon>Spiralia</taxon>
        <taxon>Lophotrochozoa</taxon>
        <taxon>Mollusca</taxon>
        <taxon>Gastropoda</taxon>
        <taxon>Heterobranchia</taxon>
        <taxon>Euthyneura</taxon>
        <taxon>Panpulmonata</taxon>
        <taxon>Sacoglossa</taxon>
        <taxon>Placobranchoidea</taxon>
        <taxon>Plakobranchidae</taxon>
        <taxon>Plakobranchus</taxon>
    </lineage>
</organism>
<comment type="caution">
    <text evidence="1">The sequence shown here is derived from an EMBL/GenBank/DDBJ whole genome shotgun (WGS) entry which is preliminary data.</text>
</comment>
<dbReference type="Pfam" id="PF06918">
    <property type="entry name" value="DUF1280"/>
    <property type="match status" value="1"/>
</dbReference>
<name>A0AAV4AV62_9GAST</name>